<gene>
    <name evidence="2" type="ORF">FISHEDRAFT_58733</name>
</gene>
<evidence type="ECO:0000313" key="2">
    <source>
        <dbReference type="EMBL" id="KIY48732.1"/>
    </source>
</evidence>
<keyword evidence="3" id="KW-1185">Reference proteome</keyword>
<dbReference type="OrthoDB" id="2662502at2759"/>
<proteinExistence type="predicted"/>
<dbReference type="Pfam" id="PF20414">
    <property type="entry name" value="DUF6698"/>
    <property type="match status" value="1"/>
</dbReference>
<dbReference type="AlphaFoldDB" id="A0A0D7ACK2"/>
<evidence type="ECO:0000313" key="3">
    <source>
        <dbReference type="Proteomes" id="UP000054144"/>
    </source>
</evidence>
<name>A0A0D7ACK2_9AGAR</name>
<organism evidence="2 3">
    <name type="scientific">Fistulina hepatica ATCC 64428</name>
    <dbReference type="NCBI Taxonomy" id="1128425"/>
    <lineage>
        <taxon>Eukaryota</taxon>
        <taxon>Fungi</taxon>
        <taxon>Dikarya</taxon>
        <taxon>Basidiomycota</taxon>
        <taxon>Agaricomycotina</taxon>
        <taxon>Agaricomycetes</taxon>
        <taxon>Agaricomycetidae</taxon>
        <taxon>Agaricales</taxon>
        <taxon>Fistulinaceae</taxon>
        <taxon>Fistulina</taxon>
    </lineage>
</organism>
<feature type="region of interest" description="Disordered" evidence="1">
    <location>
        <begin position="1"/>
        <end position="24"/>
    </location>
</feature>
<dbReference type="InterPro" id="IPR046521">
    <property type="entry name" value="DUF6698"/>
</dbReference>
<protein>
    <submittedName>
        <fullName evidence="2">Uncharacterized protein</fullName>
    </submittedName>
</protein>
<sequence>MLSPRSGHPTAPSNTDSASSDTGELTHEQEITHLHHIIKGYETNEVVEGQKHKLSEYRTYKAYRALLALVPHLREKENELDEDAFEGYLSMIGKAGDAAKNMNMSKIRVAVVHWINKEIASDAETDPDTGACLCPVDLDGDWDEESFCQCVCNNEPSAQISSSWFFRALYATGTGHADDVETGFLHGPLLVKFCEERKHRQKYSTNQEDKDERWAIAHEIKCCTSLHFNLTDAEHWPQDGTYMAFNYHGLYNFLIDYFEQDATSDAAKQHVNELLNWWTA</sequence>
<evidence type="ECO:0000256" key="1">
    <source>
        <dbReference type="SAM" id="MobiDB-lite"/>
    </source>
</evidence>
<reference evidence="2 3" key="1">
    <citation type="journal article" date="2015" name="Fungal Genet. Biol.">
        <title>Evolution of novel wood decay mechanisms in Agaricales revealed by the genome sequences of Fistulina hepatica and Cylindrobasidium torrendii.</title>
        <authorList>
            <person name="Floudas D."/>
            <person name="Held B.W."/>
            <person name="Riley R."/>
            <person name="Nagy L.G."/>
            <person name="Koehler G."/>
            <person name="Ransdell A.S."/>
            <person name="Younus H."/>
            <person name="Chow J."/>
            <person name="Chiniquy J."/>
            <person name="Lipzen A."/>
            <person name="Tritt A."/>
            <person name="Sun H."/>
            <person name="Haridas S."/>
            <person name="LaButti K."/>
            <person name="Ohm R.A."/>
            <person name="Kues U."/>
            <person name="Blanchette R.A."/>
            <person name="Grigoriev I.V."/>
            <person name="Minto R.E."/>
            <person name="Hibbett D.S."/>
        </authorList>
    </citation>
    <scope>NUCLEOTIDE SEQUENCE [LARGE SCALE GENOMIC DNA]</scope>
    <source>
        <strain evidence="2 3">ATCC 64428</strain>
    </source>
</reference>
<dbReference type="Proteomes" id="UP000054144">
    <property type="component" value="Unassembled WGS sequence"/>
</dbReference>
<dbReference type="EMBL" id="KN881820">
    <property type="protein sequence ID" value="KIY48732.1"/>
    <property type="molecule type" value="Genomic_DNA"/>
</dbReference>
<feature type="compositionally biased region" description="Polar residues" evidence="1">
    <location>
        <begin position="11"/>
        <end position="23"/>
    </location>
</feature>
<accession>A0A0D7ACK2</accession>